<dbReference type="Proteomes" id="UP001268036">
    <property type="component" value="Unassembled WGS sequence"/>
</dbReference>
<feature type="region of interest" description="Disordered" evidence="1">
    <location>
        <begin position="10"/>
        <end position="57"/>
    </location>
</feature>
<accession>A0AAJ2BKV5</accession>
<keyword evidence="2" id="KW-0969">Cilium</keyword>
<proteinExistence type="predicted"/>
<organism evidence="2 3">
    <name type="scientific">Pseudomonas oryzihabitans</name>
    <dbReference type="NCBI Taxonomy" id="47885"/>
    <lineage>
        <taxon>Bacteria</taxon>
        <taxon>Pseudomonadati</taxon>
        <taxon>Pseudomonadota</taxon>
        <taxon>Gammaproteobacteria</taxon>
        <taxon>Pseudomonadales</taxon>
        <taxon>Pseudomonadaceae</taxon>
        <taxon>Pseudomonas</taxon>
    </lineage>
</organism>
<dbReference type="InterPro" id="IPR035924">
    <property type="entry name" value="FlaG-like_sf"/>
</dbReference>
<dbReference type="InterPro" id="IPR005186">
    <property type="entry name" value="FlaG"/>
</dbReference>
<name>A0AAJ2BKV5_9PSED</name>
<keyword evidence="2" id="KW-0966">Cell projection</keyword>
<dbReference type="Gene3D" id="3.30.160.170">
    <property type="entry name" value="FlaG-like"/>
    <property type="match status" value="1"/>
</dbReference>
<dbReference type="Pfam" id="PF03646">
    <property type="entry name" value="FlaG"/>
    <property type="match status" value="1"/>
</dbReference>
<dbReference type="RefSeq" id="WP_309761015.1">
    <property type="nucleotide sequence ID" value="NZ_JAVJAF010000001.1"/>
</dbReference>
<protein>
    <submittedName>
        <fullName evidence="2">Flagellar protein FlaG</fullName>
    </submittedName>
</protein>
<gene>
    <name evidence="2" type="ORF">QE440_003814</name>
</gene>
<evidence type="ECO:0000313" key="2">
    <source>
        <dbReference type="EMBL" id="MDR6236073.1"/>
    </source>
</evidence>
<dbReference type="PANTHER" id="PTHR37166:SF1">
    <property type="entry name" value="PROTEIN FLAG"/>
    <property type="match status" value="1"/>
</dbReference>
<dbReference type="AlphaFoldDB" id="A0AAJ2BKV5"/>
<dbReference type="PANTHER" id="PTHR37166">
    <property type="entry name" value="PROTEIN FLAG"/>
    <property type="match status" value="1"/>
</dbReference>
<keyword evidence="2" id="KW-0282">Flagellum</keyword>
<dbReference type="EMBL" id="JAVJAF010000001">
    <property type="protein sequence ID" value="MDR6236073.1"/>
    <property type="molecule type" value="Genomic_DNA"/>
</dbReference>
<evidence type="ECO:0000256" key="1">
    <source>
        <dbReference type="SAM" id="MobiDB-lite"/>
    </source>
</evidence>
<comment type="caution">
    <text evidence="2">The sequence shown here is derived from an EMBL/GenBank/DDBJ whole genome shotgun (WGS) entry which is preliminary data.</text>
</comment>
<sequence>MDIVKTAGFSAVTPYGGHSGAQAAASGSDSTTSETSVAASLRPPKDHQAATATDTKVKAEEGGDVDDALSKLKAKFQDEHRNLDFSVDDSTGEMVVKVLDGESGKLIRQIPSEEVLKLAKQLDDVRSLMFKAKA</sequence>
<evidence type="ECO:0000313" key="3">
    <source>
        <dbReference type="Proteomes" id="UP001268036"/>
    </source>
</evidence>
<reference evidence="2" key="1">
    <citation type="submission" date="2023-08" db="EMBL/GenBank/DDBJ databases">
        <title>Functional and genomic diversity of the sorghum phyllosphere microbiome.</title>
        <authorList>
            <person name="Shade A."/>
        </authorList>
    </citation>
    <scope>NUCLEOTIDE SEQUENCE</scope>
    <source>
        <strain evidence="2">SORGH_AS_0201</strain>
    </source>
</reference>
<feature type="compositionally biased region" description="Low complexity" evidence="1">
    <location>
        <begin position="20"/>
        <end position="36"/>
    </location>
</feature>
<dbReference type="SUPFAM" id="SSF160214">
    <property type="entry name" value="FlaG-like"/>
    <property type="match status" value="1"/>
</dbReference>